<evidence type="ECO:0000313" key="2">
    <source>
        <dbReference type="Proteomes" id="UP000838756"/>
    </source>
</evidence>
<protein>
    <submittedName>
        <fullName evidence="1">Jg27657 protein</fullName>
    </submittedName>
</protein>
<dbReference type="AlphaFoldDB" id="A0A8S4RPP2"/>
<dbReference type="EMBL" id="CAKXAJ010025388">
    <property type="protein sequence ID" value="CAH2238731.1"/>
    <property type="molecule type" value="Genomic_DNA"/>
</dbReference>
<keyword evidence="2" id="KW-1185">Reference proteome</keyword>
<comment type="caution">
    <text evidence="1">The sequence shown here is derived from an EMBL/GenBank/DDBJ whole genome shotgun (WGS) entry which is preliminary data.</text>
</comment>
<proteinExistence type="predicted"/>
<gene>
    <name evidence="1" type="primary">jg27657</name>
    <name evidence="1" type="ORF">PAEG_LOCUS15779</name>
</gene>
<sequence>MLFKIYFEILIHKKILKQAKGGSDSTKLLTAGWYSNFLNRRCTIPDSNPGPRDPYLDTLTTRPPRQLARIGIERVSDALQESDPRWPPDTSVPDRMSRLIYCNDSTPIKPGWCRNTVTEPVLHRNTNL</sequence>
<accession>A0A8S4RPP2</accession>
<dbReference type="Proteomes" id="UP000838756">
    <property type="component" value="Unassembled WGS sequence"/>
</dbReference>
<name>A0A8S4RPP2_9NEOP</name>
<reference evidence="1" key="1">
    <citation type="submission" date="2022-03" db="EMBL/GenBank/DDBJ databases">
        <authorList>
            <person name="Lindestad O."/>
        </authorList>
    </citation>
    <scope>NUCLEOTIDE SEQUENCE</scope>
</reference>
<evidence type="ECO:0000313" key="1">
    <source>
        <dbReference type="EMBL" id="CAH2238731.1"/>
    </source>
</evidence>
<organism evidence="1 2">
    <name type="scientific">Pararge aegeria aegeria</name>
    <dbReference type="NCBI Taxonomy" id="348720"/>
    <lineage>
        <taxon>Eukaryota</taxon>
        <taxon>Metazoa</taxon>
        <taxon>Ecdysozoa</taxon>
        <taxon>Arthropoda</taxon>
        <taxon>Hexapoda</taxon>
        <taxon>Insecta</taxon>
        <taxon>Pterygota</taxon>
        <taxon>Neoptera</taxon>
        <taxon>Endopterygota</taxon>
        <taxon>Lepidoptera</taxon>
        <taxon>Glossata</taxon>
        <taxon>Ditrysia</taxon>
        <taxon>Papilionoidea</taxon>
        <taxon>Nymphalidae</taxon>
        <taxon>Satyrinae</taxon>
        <taxon>Satyrini</taxon>
        <taxon>Parargina</taxon>
        <taxon>Pararge</taxon>
    </lineage>
</organism>